<keyword evidence="3" id="KW-1185">Reference proteome</keyword>
<dbReference type="GO" id="GO:0016491">
    <property type="term" value="F:oxidoreductase activity"/>
    <property type="evidence" value="ECO:0007669"/>
    <property type="project" value="InterPro"/>
</dbReference>
<dbReference type="EMBL" id="CAJPDQ010000009">
    <property type="protein sequence ID" value="CAF9914883.1"/>
    <property type="molecule type" value="Genomic_DNA"/>
</dbReference>
<dbReference type="InterPro" id="IPR039261">
    <property type="entry name" value="FNR_nucleotide-bd"/>
</dbReference>
<dbReference type="Gene3D" id="2.40.30.10">
    <property type="entry name" value="Translation factors"/>
    <property type="match status" value="1"/>
</dbReference>
<dbReference type="SUPFAM" id="SSF52343">
    <property type="entry name" value="Ferredoxin reductase-like, C-terminal NADP-linked domain"/>
    <property type="match status" value="1"/>
</dbReference>
<name>A0A8H3EZR9_9LECA</name>
<dbReference type="Gene3D" id="2.30.110.10">
    <property type="entry name" value="Electron Transport, Fmn-binding Protein, Chain A"/>
    <property type="match status" value="1"/>
</dbReference>
<comment type="caution">
    <text evidence="2">The sequence shown here is derived from an EMBL/GenBank/DDBJ whole genome shotgun (WGS) entry which is preliminary data.</text>
</comment>
<sequence length="587" mass="64412">MAANHSPDLNPLHWHEGNLKMHGLMSAPTHDNPTTPFLNAFRAGYLQICNLFAIGTKDEHGRPWTSLWGGEDGAVGVYDLKTLAIKSLVNRKHDPIVTRILQVKPDKGVCGSGVLISGLGIKLATRDRVKVAGTIMGALLEDTEVELVANASVILRVDSSLGNCPKYLNIKEIKPVVPDPVAHPEPLPLPEPALALLEKADCFFITAGLSTNYRGGPRGFIRVLSNKPDTVQLVYPEYSGNRLYQTLGNLFVEPFAGIIVPDFETGDALYATCEARILAGPEAAALMPRTNLVVVLTIKAAQFVQRSLSFRAIEGDPSPYNPPLRPLAKEAKADVLLGIPLTTAELVERVMLADDIACLRFKTDKPVAYKTGQHVALNFEHDLGMGYSHMRDDDPTSLNDDLNRSFTITSPPPASGQDNYFELVLRNVGKVTKHLVKYNIRGGISCSVLGFGGSFAMDPAGKMVGFLAGGVGITPLLCQINTLDSEALHIIWTVNQKDIVFVSNLLKRWNLKQVRLYVSGMILDEQEEILSQLKTKGHHVERRRLVRDDLNNLEKISKWYVCAGPALLKSANEWLEGKEVISESFNF</sequence>
<evidence type="ECO:0000259" key="1">
    <source>
        <dbReference type="PROSITE" id="PS51384"/>
    </source>
</evidence>
<gene>
    <name evidence="2" type="ORF">GOMPHAMPRED_008320</name>
</gene>
<protein>
    <recommendedName>
        <fullName evidence="1">FAD-binding FR-type domain-containing protein</fullName>
    </recommendedName>
</protein>
<dbReference type="AlphaFoldDB" id="A0A8H3EZR9"/>
<evidence type="ECO:0000313" key="2">
    <source>
        <dbReference type="EMBL" id="CAF9914883.1"/>
    </source>
</evidence>
<accession>A0A8H3EZR9</accession>
<proteinExistence type="predicted"/>
<dbReference type="SUPFAM" id="SSF63380">
    <property type="entry name" value="Riboflavin synthase domain-like"/>
    <property type="match status" value="1"/>
</dbReference>
<dbReference type="Proteomes" id="UP000664169">
    <property type="component" value="Unassembled WGS sequence"/>
</dbReference>
<dbReference type="InterPro" id="IPR017927">
    <property type="entry name" value="FAD-bd_FR_type"/>
</dbReference>
<dbReference type="PANTHER" id="PTHR42815">
    <property type="entry name" value="FAD-BINDING, PUTATIVE (AFU_ORTHOLOGUE AFUA_6G07600)-RELATED"/>
    <property type="match status" value="1"/>
</dbReference>
<organism evidence="2 3">
    <name type="scientific">Gomphillus americanus</name>
    <dbReference type="NCBI Taxonomy" id="1940652"/>
    <lineage>
        <taxon>Eukaryota</taxon>
        <taxon>Fungi</taxon>
        <taxon>Dikarya</taxon>
        <taxon>Ascomycota</taxon>
        <taxon>Pezizomycotina</taxon>
        <taxon>Lecanoromycetes</taxon>
        <taxon>OSLEUM clade</taxon>
        <taxon>Ostropomycetidae</taxon>
        <taxon>Ostropales</taxon>
        <taxon>Graphidaceae</taxon>
        <taxon>Gomphilloideae</taxon>
        <taxon>Gomphillus</taxon>
    </lineage>
</organism>
<dbReference type="PANTHER" id="PTHR42815:SF2">
    <property type="entry name" value="FAD-BINDING, PUTATIVE (AFU_ORTHOLOGUE AFUA_6G07600)-RELATED"/>
    <property type="match status" value="1"/>
</dbReference>
<dbReference type="Gene3D" id="3.40.50.80">
    <property type="entry name" value="Nucleotide-binding domain of ferredoxin-NADP reductase (FNR) module"/>
    <property type="match status" value="1"/>
</dbReference>
<dbReference type="PROSITE" id="PS51384">
    <property type="entry name" value="FAD_FR"/>
    <property type="match status" value="1"/>
</dbReference>
<reference evidence="2" key="1">
    <citation type="submission" date="2021-03" db="EMBL/GenBank/DDBJ databases">
        <authorList>
            <person name="Tagirdzhanova G."/>
        </authorList>
    </citation>
    <scope>NUCLEOTIDE SEQUENCE</scope>
</reference>
<evidence type="ECO:0000313" key="3">
    <source>
        <dbReference type="Proteomes" id="UP000664169"/>
    </source>
</evidence>
<feature type="domain" description="FAD-binding FR-type" evidence="1">
    <location>
        <begin position="339"/>
        <end position="458"/>
    </location>
</feature>
<dbReference type="InterPro" id="IPR012349">
    <property type="entry name" value="Split_barrel_FMN-bd"/>
</dbReference>
<dbReference type="InterPro" id="IPR017938">
    <property type="entry name" value="Riboflavin_synthase-like_b-brl"/>
</dbReference>
<dbReference type="OrthoDB" id="436496at2759"/>